<comment type="caution">
    <text evidence="3">The sequence shown here is derived from an EMBL/GenBank/DDBJ whole genome shotgun (WGS) entry which is preliminary data.</text>
</comment>
<dbReference type="Pfam" id="PF17818">
    <property type="entry name" value="KCT2"/>
    <property type="match status" value="1"/>
</dbReference>
<keyword evidence="2" id="KW-0812">Transmembrane</keyword>
<reference evidence="3" key="1">
    <citation type="submission" date="2023-07" db="EMBL/GenBank/DDBJ databases">
        <authorList>
            <person name="Stuckert A."/>
        </authorList>
    </citation>
    <scope>NUCLEOTIDE SEQUENCE</scope>
</reference>
<feature type="region of interest" description="Disordered" evidence="1">
    <location>
        <begin position="1"/>
        <end position="75"/>
    </location>
</feature>
<protein>
    <recommendedName>
        <fullName evidence="5">Trans-Golgi network integral membrane protein 2</fullName>
    </recommendedName>
</protein>
<organism evidence="3 4">
    <name type="scientific">Ranitomeya imitator</name>
    <name type="common">mimic poison frog</name>
    <dbReference type="NCBI Taxonomy" id="111125"/>
    <lineage>
        <taxon>Eukaryota</taxon>
        <taxon>Metazoa</taxon>
        <taxon>Chordata</taxon>
        <taxon>Craniata</taxon>
        <taxon>Vertebrata</taxon>
        <taxon>Euteleostomi</taxon>
        <taxon>Amphibia</taxon>
        <taxon>Batrachia</taxon>
        <taxon>Anura</taxon>
        <taxon>Neobatrachia</taxon>
        <taxon>Hyloidea</taxon>
        <taxon>Dendrobatidae</taxon>
        <taxon>Dendrobatinae</taxon>
        <taxon>Ranitomeya</taxon>
    </lineage>
</organism>
<gene>
    <name evidence="3" type="ORF">RIMI_LOCUS16210452</name>
</gene>
<evidence type="ECO:0000313" key="3">
    <source>
        <dbReference type="EMBL" id="CAJ0958151.1"/>
    </source>
</evidence>
<sequence length="161" mass="18483">MTMRKKKKSSDKLQGQVEPKETEGNKEIDKQKDEPDGEVYDDKDNKDIEESEGQDTRTIGMDENVNSEPNVENDDDNVVVNEDILIQQEKNRSPKENIGLQEESESSHFFAYLVTSAILVAVLYVAYHNKRKIIAFALEGRRSRGGRRPNSGEYQRLEHKI</sequence>
<feature type="transmembrane region" description="Helical" evidence="2">
    <location>
        <begin position="109"/>
        <end position="127"/>
    </location>
</feature>
<evidence type="ECO:0000256" key="1">
    <source>
        <dbReference type="SAM" id="MobiDB-lite"/>
    </source>
</evidence>
<proteinExistence type="predicted"/>
<dbReference type="PANTHER" id="PTHR23211">
    <property type="entry name" value="TRANS-GOLGI NETWORK INTEGRAL MEMBRANE PROTEIN TGN38"/>
    <property type="match status" value="1"/>
</dbReference>
<feature type="compositionally biased region" description="Basic and acidic residues" evidence="1">
    <location>
        <begin position="18"/>
        <end position="48"/>
    </location>
</feature>
<dbReference type="Proteomes" id="UP001176940">
    <property type="component" value="Unassembled WGS sequence"/>
</dbReference>
<keyword evidence="2" id="KW-1133">Transmembrane helix</keyword>
<name>A0ABN9M6P5_9NEOB</name>
<evidence type="ECO:0000256" key="2">
    <source>
        <dbReference type="SAM" id="Phobius"/>
    </source>
</evidence>
<dbReference type="EMBL" id="CAUEEQ010044844">
    <property type="protein sequence ID" value="CAJ0958151.1"/>
    <property type="molecule type" value="Genomic_DNA"/>
</dbReference>
<evidence type="ECO:0000313" key="4">
    <source>
        <dbReference type="Proteomes" id="UP001176940"/>
    </source>
</evidence>
<keyword evidence="4" id="KW-1185">Reference proteome</keyword>
<evidence type="ECO:0008006" key="5">
    <source>
        <dbReference type="Google" id="ProtNLM"/>
    </source>
</evidence>
<keyword evidence="2" id="KW-0472">Membrane</keyword>
<accession>A0ABN9M6P5</accession>
<dbReference type="PANTHER" id="PTHR23211:SF0">
    <property type="entry name" value="TRANS-GOLGI NETWORK INTEGRAL MEMBRANE PROTEIN 2"/>
    <property type="match status" value="1"/>
</dbReference>